<keyword evidence="1" id="KW-0812">Transmembrane</keyword>
<evidence type="ECO:0000313" key="2">
    <source>
        <dbReference type="EMBL" id="TQK76463.1"/>
    </source>
</evidence>
<reference evidence="2 3" key="1">
    <citation type="submission" date="2019-06" db="EMBL/GenBank/DDBJ databases">
        <title>Sequencing the genomes of 1000 actinobacteria strains.</title>
        <authorList>
            <person name="Klenk H.-P."/>
        </authorList>
    </citation>
    <scope>NUCLEOTIDE SEQUENCE [LARGE SCALE GENOMIC DNA]</scope>
    <source>
        <strain evidence="2 3">DSM 10596</strain>
    </source>
</reference>
<dbReference type="OrthoDB" id="3255669at2"/>
<sequence>MAKAARTFKNLTFLAIGSIAGAVALGGLRAWSLRWGADPLEEGGYLPGDEAMAYADHQSTRAITIRTAPSRVWPWIAQIGTGRAGFYSYDWLENLCGLDIHSADKIVPDLQGIAVGDTVSLAKGVDLQVAELEPESHLVLTGTGVDDKKMPFEFSWAFVLHQQAPARTRLIVRERYRYLGPLAAAIVEPVSLVSFLMSQRMLTGIKARAEATD</sequence>
<dbReference type="AlphaFoldDB" id="A0A542SPB8"/>
<keyword evidence="1" id="KW-1133">Transmembrane helix</keyword>
<proteinExistence type="predicted"/>
<evidence type="ECO:0008006" key="4">
    <source>
        <dbReference type="Google" id="ProtNLM"/>
    </source>
</evidence>
<accession>A0A542SPB8</accession>
<dbReference type="Proteomes" id="UP000316181">
    <property type="component" value="Unassembled WGS sequence"/>
</dbReference>
<dbReference type="SUPFAM" id="SSF55961">
    <property type="entry name" value="Bet v1-like"/>
    <property type="match status" value="1"/>
</dbReference>
<gene>
    <name evidence="2" type="ORF">FB389_1136</name>
</gene>
<name>A0A542SPB8_9MICO</name>
<feature type="transmembrane region" description="Helical" evidence="1">
    <location>
        <begin position="12"/>
        <end position="31"/>
    </location>
</feature>
<dbReference type="RefSeq" id="WP_142111742.1">
    <property type="nucleotide sequence ID" value="NZ_BAAATB010000002.1"/>
</dbReference>
<dbReference type="EMBL" id="VFNV01000001">
    <property type="protein sequence ID" value="TQK76463.1"/>
    <property type="molecule type" value="Genomic_DNA"/>
</dbReference>
<keyword evidence="1" id="KW-0472">Membrane</keyword>
<evidence type="ECO:0000256" key="1">
    <source>
        <dbReference type="SAM" id="Phobius"/>
    </source>
</evidence>
<protein>
    <recommendedName>
        <fullName evidence="4">Polyketide cyclase/dehydrase/lipid transport protein</fullName>
    </recommendedName>
</protein>
<keyword evidence="3" id="KW-1185">Reference proteome</keyword>
<organism evidence="2 3">
    <name type="scientific">Rarobacter incanus</name>
    <dbReference type="NCBI Taxonomy" id="153494"/>
    <lineage>
        <taxon>Bacteria</taxon>
        <taxon>Bacillati</taxon>
        <taxon>Actinomycetota</taxon>
        <taxon>Actinomycetes</taxon>
        <taxon>Micrococcales</taxon>
        <taxon>Rarobacteraceae</taxon>
        <taxon>Rarobacter</taxon>
    </lineage>
</organism>
<comment type="caution">
    <text evidence="2">The sequence shown here is derived from an EMBL/GenBank/DDBJ whole genome shotgun (WGS) entry which is preliminary data.</text>
</comment>
<evidence type="ECO:0000313" key="3">
    <source>
        <dbReference type="Proteomes" id="UP000316181"/>
    </source>
</evidence>